<comment type="caution">
    <text evidence="3">The sequence shown here is derived from an EMBL/GenBank/DDBJ whole genome shotgun (WGS) entry which is preliminary data.</text>
</comment>
<proteinExistence type="predicted"/>
<dbReference type="Pfam" id="PF03432">
    <property type="entry name" value="Relaxase"/>
    <property type="match status" value="1"/>
</dbReference>
<feature type="domain" description="MobA/VirD2-like nuclease" evidence="2">
    <location>
        <begin position="33"/>
        <end position="148"/>
    </location>
</feature>
<accession>A0A395UJQ9</accession>
<dbReference type="AlphaFoldDB" id="A0A395UJQ9"/>
<feature type="region of interest" description="Disordered" evidence="1">
    <location>
        <begin position="434"/>
        <end position="465"/>
    </location>
</feature>
<evidence type="ECO:0000313" key="3">
    <source>
        <dbReference type="EMBL" id="RGR35402.1"/>
    </source>
</evidence>
<reference evidence="3 4" key="1">
    <citation type="submission" date="2018-08" db="EMBL/GenBank/DDBJ databases">
        <title>A genome reference for cultivated species of the human gut microbiota.</title>
        <authorList>
            <person name="Zou Y."/>
            <person name="Xue W."/>
            <person name="Luo G."/>
        </authorList>
    </citation>
    <scope>NUCLEOTIDE SEQUENCE [LARGE SCALE GENOMIC DNA]</scope>
    <source>
        <strain evidence="3 4">AF25-30LB</strain>
    </source>
</reference>
<protein>
    <submittedName>
        <fullName evidence="3">Mobilization protein</fullName>
    </submittedName>
</protein>
<dbReference type="Proteomes" id="UP000266497">
    <property type="component" value="Unassembled WGS sequence"/>
</dbReference>
<evidence type="ECO:0000256" key="1">
    <source>
        <dbReference type="SAM" id="MobiDB-lite"/>
    </source>
</evidence>
<dbReference type="RefSeq" id="WP_117893529.1">
    <property type="nucleotide sequence ID" value="NZ_QRUD01000056.1"/>
</dbReference>
<dbReference type="InterPro" id="IPR005094">
    <property type="entry name" value="Endonuclease_MobA/VirD2"/>
</dbReference>
<gene>
    <name evidence="3" type="ORF">DWY53_17185</name>
</gene>
<evidence type="ECO:0000259" key="2">
    <source>
        <dbReference type="Pfam" id="PF03432"/>
    </source>
</evidence>
<dbReference type="EMBL" id="QRUD01000056">
    <property type="protein sequence ID" value="RGR35402.1"/>
    <property type="molecule type" value="Genomic_DNA"/>
</dbReference>
<evidence type="ECO:0000313" key="4">
    <source>
        <dbReference type="Proteomes" id="UP000266497"/>
    </source>
</evidence>
<organism evidence="3 4">
    <name type="scientific">Phocaeicola vulgatus</name>
    <name type="common">Bacteroides vulgatus</name>
    <dbReference type="NCBI Taxonomy" id="821"/>
    <lineage>
        <taxon>Bacteria</taxon>
        <taxon>Pseudomonadati</taxon>
        <taxon>Bacteroidota</taxon>
        <taxon>Bacteroidia</taxon>
        <taxon>Bacteroidales</taxon>
        <taxon>Bacteroidaceae</taxon>
        <taxon>Phocaeicola</taxon>
    </lineage>
</organism>
<sequence length="465" mass="53838">MIAKIEPAFSSISTLSRKIDYQLEKISSGEAKELFNSTGDSLSSFSDYMFLFSSLNDRVKLPYSEITLNLSPGERLSEANWINLSKEYMEKMGYGNCCYSIILNKDKEHSHVHILHSRIDSEGKSVSNSLDYKRSEKLARELEKKYNLVSLKENERTKERLSSISGQRYYFDNALKKALRNYAVKERVMSILSSSGAAELLGDRLQKSKLSNEEWMSVLGNHEYDSILSILKKGGFLKSLYKDDLLSRLDKAFASSTTFQEFRANLQKEGVYMRLTSKKDKSYYVYGLSEDSFYIKDTSLPQKFRYGYMSFDAKSMSYDEQKHYLFNKLNLILDKSDSYDEFKRLLKESGIGIKEHVNSKGIYGLTYSVMDTDIPFEFKASDISRKFTYANIQSHFSNEPLLHDNTIHRVGEWRESFERDNEYMSHSAHPFIPDIDITGGSRKNREDDLPPLKRKKKHKNNDLSL</sequence>
<name>A0A395UJQ9_PHOVU</name>